<feature type="signal peptide" evidence="1">
    <location>
        <begin position="1"/>
        <end position="25"/>
    </location>
</feature>
<evidence type="ECO:0000313" key="3">
    <source>
        <dbReference type="Proteomes" id="UP000307657"/>
    </source>
</evidence>
<feature type="chain" id="PRO_5020766708" evidence="1">
    <location>
        <begin position="26"/>
        <end position="120"/>
    </location>
</feature>
<sequence length="120" mass="13402">MKKLIKITSGVALMFILAFTLSSFTSNEVIKIENNGVDVVVIKDGGRWILVGCDDGNIVLPTSSTDQYKNGELHMSTYIWDVPVECSEAPKKTEKGKNLDGTLRWLFNPSGKYILKEIYN</sequence>
<comment type="caution">
    <text evidence="2">The sequence shown here is derived from an EMBL/GenBank/DDBJ whole genome shotgun (WGS) entry which is preliminary data.</text>
</comment>
<keyword evidence="3" id="KW-1185">Reference proteome</keyword>
<organism evidence="2 3">
    <name type="scientific">Pontimicrobium aquaticum</name>
    <dbReference type="NCBI Taxonomy" id="2565367"/>
    <lineage>
        <taxon>Bacteria</taxon>
        <taxon>Pseudomonadati</taxon>
        <taxon>Bacteroidota</taxon>
        <taxon>Flavobacteriia</taxon>
        <taxon>Flavobacteriales</taxon>
        <taxon>Flavobacteriaceae</taxon>
        <taxon>Pontimicrobium</taxon>
    </lineage>
</organism>
<reference evidence="2 3" key="1">
    <citation type="submission" date="2019-04" db="EMBL/GenBank/DDBJ databases">
        <title>Lacinutrix sp. nov., isolated from marine water.</title>
        <authorList>
            <person name="Kim W."/>
        </authorList>
    </citation>
    <scope>NUCLEOTIDE SEQUENCE [LARGE SCALE GENOMIC DNA]</scope>
    <source>
        <strain evidence="2 3">CAU 1491</strain>
    </source>
</reference>
<name>A0A4U0ESP0_9FLAO</name>
<accession>A0A4U0ESP0</accession>
<proteinExistence type="predicted"/>
<protein>
    <submittedName>
        <fullName evidence="2">Uncharacterized protein</fullName>
    </submittedName>
</protein>
<dbReference type="EMBL" id="SUPL01000007">
    <property type="protein sequence ID" value="TJY33352.1"/>
    <property type="molecule type" value="Genomic_DNA"/>
</dbReference>
<dbReference type="RefSeq" id="WP_136844531.1">
    <property type="nucleotide sequence ID" value="NZ_SUPL01000007.1"/>
</dbReference>
<dbReference type="Proteomes" id="UP000307657">
    <property type="component" value="Unassembled WGS sequence"/>
</dbReference>
<keyword evidence="1" id="KW-0732">Signal</keyword>
<dbReference type="AlphaFoldDB" id="A0A4U0ESP0"/>
<evidence type="ECO:0000256" key="1">
    <source>
        <dbReference type="SAM" id="SignalP"/>
    </source>
</evidence>
<gene>
    <name evidence="2" type="ORF">E5167_12680</name>
</gene>
<evidence type="ECO:0000313" key="2">
    <source>
        <dbReference type="EMBL" id="TJY33352.1"/>
    </source>
</evidence>